<dbReference type="Proteomes" id="UP001220010">
    <property type="component" value="Unassembled WGS sequence"/>
</dbReference>
<protein>
    <submittedName>
        <fullName evidence="1">SIMPL domain-containing protein</fullName>
    </submittedName>
</protein>
<organism evidence="1 2">
    <name type="scientific">Candidatus Methanocrinis natronophilus</name>
    <dbReference type="NCBI Taxonomy" id="3033396"/>
    <lineage>
        <taxon>Archaea</taxon>
        <taxon>Methanobacteriati</taxon>
        <taxon>Methanobacteriota</taxon>
        <taxon>Stenosarchaea group</taxon>
        <taxon>Methanomicrobia</taxon>
        <taxon>Methanotrichales</taxon>
        <taxon>Methanotrichaceae</taxon>
        <taxon>Methanocrinis</taxon>
    </lineage>
</organism>
<dbReference type="Gene3D" id="3.30.70.2970">
    <property type="entry name" value="Protein of unknown function (DUF541), domain 2"/>
    <property type="match status" value="1"/>
</dbReference>
<dbReference type="Pfam" id="PF04402">
    <property type="entry name" value="SIMPL"/>
    <property type="match status" value="1"/>
</dbReference>
<proteinExistence type="predicted"/>
<keyword evidence="2" id="KW-1185">Reference proteome</keyword>
<dbReference type="EMBL" id="JARFPK010000005">
    <property type="protein sequence ID" value="MDF0589927.1"/>
    <property type="molecule type" value="Genomic_DNA"/>
</dbReference>
<dbReference type="InterPro" id="IPR007497">
    <property type="entry name" value="SIMPL/DUF541"/>
</dbReference>
<accession>A0ABT5X5F8</accession>
<dbReference type="RefSeq" id="WP_316965687.1">
    <property type="nucleotide sequence ID" value="NZ_JARFPK010000005.1"/>
</dbReference>
<evidence type="ECO:0000313" key="2">
    <source>
        <dbReference type="Proteomes" id="UP001220010"/>
    </source>
</evidence>
<sequence length="253" mass="28020">MKALAILLCLSAMILSGAAEDVMALTVVGDGRVLVPADVVYVSVSSTSTDENLTRASLYSTEVLNRTIEALIYAGLDKFDFQTGRDRSVSSTQTMSRVCNNSSCVMVAEEAVISVKERVTIRFEAKDEDLINRTLEVAEAEGAEASIIGYALEDRSAAFAEARKMAIQNAKDVAESLASAAGMKLDKRLEIIERSSPVVRQIPLDPYPMRYRMMDFFDLFWDKQYDPFDAAIYPEPGMMEVRSRVFVTYEVTS</sequence>
<evidence type="ECO:0000313" key="1">
    <source>
        <dbReference type="EMBL" id="MDF0589927.1"/>
    </source>
</evidence>
<name>A0ABT5X5F8_9EURY</name>
<reference evidence="1 2" key="1">
    <citation type="submission" date="2023-03" db="EMBL/GenBank/DDBJ databases">
        <title>WGS of Methanotrichaceae archaeon Mx.</title>
        <authorList>
            <person name="Sorokin D.Y."/>
            <person name="Merkel A.Y."/>
        </authorList>
    </citation>
    <scope>NUCLEOTIDE SEQUENCE [LARGE SCALE GENOMIC DNA]</scope>
    <source>
        <strain evidence="1 2">Mx</strain>
    </source>
</reference>
<dbReference type="PANTHER" id="PTHR34387">
    <property type="entry name" value="SLR1258 PROTEIN"/>
    <property type="match status" value="1"/>
</dbReference>
<dbReference type="InterPro" id="IPR052022">
    <property type="entry name" value="26kDa_periplasmic_antigen"/>
</dbReference>
<dbReference type="Gene3D" id="3.30.110.170">
    <property type="entry name" value="Protein of unknown function (DUF541), domain 1"/>
    <property type="match status" value="1"/>
</dbReference>
<gene>
    <name evidence="1" type="ORF">P0O15_01870</name>
</gene>
<dbReference type="PANTHER" id="PTHR34387:SF1">
    <property type="entry name" value="PERIPLASMIC IMMUNOGENIC PROTEIN"/>
    <property type="match status" value="1"/>
</dbReference>
<comment type="caution">
    <text evidence="1">The sequence shown here is derived from an EMBL/GenBank/DDBJ whole genome shotgun (WGS) entry which is preliminary data.</text>
</comment>